<dbReference type="Proteomes" id="UP000008068">
    <property type="component" value="Unassembled WGS sequence"/>
</dbReference>
<dbReference type="EMBL" id="GL379810">
    <property type="protein sequence ID" value="EGT43244.1"/>
    <property type="molecule type" value="Genomic_DNA"/>
</dbReference>
<dbReference type="HOGENOM" id="CLU_2063563_0_0_1"/>
<dbReference type="AlphaFoldDB" id="G0MSV3"/>
<keyword evidence="2" id="KW-1185">Reference proteome</keyword>
<organism evidence="2">
    <name type="scientific">Caenorhabditis brenneri</name>
    <name type="common">Nematode worm</name>
    <dbReference type="NCBI Taxonomy" id="135651"/>
    <lineage>
        <taxon>Eukaryota</taxon>
        <taxon>Metazoa</taxon>
        <taxon>Ecdysozoa</taxon>
        <taxon>Nematoda</taxon>
        <taxon>Chromadorea</taxon>
        <taxon>Rhabditida</taxon>
        <taxon>Rhabditina</taxon>
        <taxon>Rhabditomorpha</taxon>
        <taxon>Rhabditoidea</taxon>
        <taxon>Rhabditidae</taxon>
        <taxon>Peloderinae</taxon>
        <taxon>Caenorhabditis</taxon>
    </lineage>
</organism>
<accession>G0MSV3</accession>
<evidence type="ECO:0000313" key="1">
    <source>
        <dbReference type="EMBL" id="EGT43244.1"/>
    </source>
</evidence>
<sequence>MSGDQDVTPQSSSSDEQKYCFLDKEETRFWKQLLRNNALHRYEEAEKEFEKLPKVVKSPKKSVKWAQLADGSVATAVKFYEIPDPMDYPSIDHNELIEHFAVMCEKRQAARTVWHKAEG</sequence>
<proteinExistence type="predicted"/>
<reference evidence="2" key="1">
    <citation type="submission" date="2011-07" db="EMBL/GenBank/DDBJ databases">
        <authorList>
            <consortium name="Caenorhabditis brenneri Sequencing and Analysis Consortium"/>
            <person name="Wilson R.K."/>
        </authorList>
    </citation>
    <scope>NUCLEOTIDE SEQUENCE [LARGE SCALE GENOMIC DNA]</scope>
    <source>
        <strain evidence="2">PB2801</strain>
    </source>
</reference>
<protein>
    <submittedName>
        <fullName evidence="1">Uncharacterized protein</fullName>
    </submittedName>
</protein>
<dbReference type="InParanoid" id="G0MSV3"/>
<evidence type="ECO:0000313" key="2">
    <source>
        <dbReference type="Proteomes" id="UP000008068"/>
    </source>
</evidence>
<name>G0MSV3_CAEBE</name>
<gene>
    <name evidence="1" type="ORF">CAEBREN_02117</name>
</gene>